<dbReference type="InterPro" id="IPR008542">
    <property type="entry name" value="BIg21"/>
</dbReference>
<feature type="domain" description="Bacterial Immunoglobulin-like 21" evidence="1">
    <location>
        <begin position="1315"/>
        <end position="1425"/>
    </location>
</feature>
<feature type="domain" description="Bacterial Immunoglobulin-like 21" evidence="1">
    <location>
        <begin position="494"/>
        <end position="602"/>
    </location>
</feature>
<feature type="domain" description="InvasinE Adhesion" evidence="2">
    <location>
        <begin position="337"/>
        <end position="464"/>
    </location>
</feature>
<dbReference type="InterPro" id="IPR008541">
    <property type="entry name" value="InvE_AD"/>
</dbReference>
<proteinExistence type="predicted"/>
<dbReference type="HOGENOM" id="CLU_001235_0_0_6"/>
<evidence type="ECO:0000313" key="4">
    <source>
        <dbReference type="Proteomes" id="UP000005959"/>
    </source>
</evidence>
<feature type="domain" description="InvasinE Adhesion" evidence="2">
    <location>
        <begin position="605"/>
        <end position="734"/>
    </location>
</feature>
<name>G9Y5K1_HAFAL</name>
<feature type="domain" description="InvasinE Adhesion" evidence="2">
    <location>
        <begin position="1148"/>
        <end position="1286"/>
    </location>
</feature>
<dbReference type="Proteomes" id="UP000005959">
    <property type="component" value="Unassembled WGS sequence"/>
</dbReference>
<evidence type="ECO:0008006" key="5">
    <source>
        <dbReference type="Google" id="ProtNLM"/>
    </source>
</evidence>
<feature type="domain" description="InvasinE Adhesion" evidence="2">
    <location>
        <begin position="1985"/>
        <end position="2128"/>
    </location>
</feature>
<dbReference type="Pfam" id="PF05688">
    <property type="entry name" value="BIg21"/>
    <property type="match status" value="7"/>
</dbReference>
<reference evidence="3 4" key="1">
    <citation type="submission" date="2011-08" db="EMBL/GenBank/DDBJ databases">
        <authorList>
            <person name="Weinstock G."/>
            <person name="Sodergren E."/>
            <person name="Clifton S."/>
            <person name="Fulton L."/>
            <person name="Fulton B."/>
            <person name="Courtney L."/>
            <person name="Fronick C."/>
            <person name="Harrison M."/>
            <person name="Strong C."/>
            <person name="Farmer C."/>
            <person name="Delahaunty K."/>
            <person name="Markovic C."/>
            <person name="Hall O."/>
            <person name="Minx P."/>
            <person name="Tomlinson C."/>
            <person name="Mitreva M."/>
            <person name="Hou S."/>
            <person name="Chen J."/>
            <person name="Wollam A."/>
            <person name="Pepin K.H."/>
            <person name="Johnson M."/>
            <person name="Bhonagiri V."/>
            <person name="Zhang X."/>
            <person name="Suruliraj S."/>
            <person name="Warren W."/>
            <person name="Chinwalla A."/>
            <person name="Mardis E.R."/>
            <person name="Wilson R.K."/>
        </authorList>
    </citation>
    <scope>NUCLEOTIDE SEQUENCE [LARGE SCALE GENOMIC DNA]</scope>
    <source>
        <strain evidence="3 4">ATCC 51873</strain>
    </source>
</reference>
<evidence type="ECO:0000313" key="3">
    <source>
        <dbReference type="EMBL" id="EHM43569.1"/>
    </source>
</evidence>
<feature type="domain" description="InvasinE Adhesion" evidence="2">
    <location>
        <begin position="1428"/>
        <end position="1565"/>
    </location>
</feature>
<feature type="domain" description="Bacterial Immunoglobulin-like 21" evidence="1">
    <location>
        <begin position="231"/>
        <end position="333"/>
    </location>
</feature>
<evidence type="ECO:0000259" key="2">
    <source>
        <dbReference type="Pfam" id="PF05689"/>
    </source>
</evidence>
<sequence>MVRQGLFMFRYRKTKRIFVLLSLLAVFWGMSIFSVQAALQSGTWQMTPDATGEINGTRPLADSAVIPVYQGSVQLDPTQPHSVPFSAMPGDFSVDTAANRLILNNPHDIEGDMFSTPPDLQWENQQEPGVELVWADAATPDVPLDPQPLNNKTFCFQHLAGRHLVVWPTVDQSTPLPQLFLSSLTGTPTTGTVELKDQRVTIDIAPSQNAPLTVSASHYDETLKAAKVKAGESIILTIATHDCAGHVLSNVPFVITRSNALGRQGAVNNSEPVHIGNTELTSADTEYHGVTDANGAATVTVTQDDGPGVKTTLRVKPSESSALEEDVDVIFTTLTSPDSSKAQMWGHMPESTTVLGYTFSRPVLAQETSDGDVTVTDHNEIWAQFDWSSADSHCSAKLPDIRRLSALVAAQGSQSIQDTLGWPLEGDDYWSSSTGEAGQHQAVDMRHKSAQPVADSERYIVSCLDKAVPAVVPKITLTPDNFDTTLNASKTEVGDTILMKVAVTDSTTGESLPYYYYNLNIGTAHSRSNETDAAWDTTPVVVSGQYIRAQDTHNYQGVTDANGEATVTLSQPQGAGVRTTITVEMRAGYDTTDTKDVIFTVLTSPNTDKARMWGHMKNGIVEEGNLFTRPLLVDEGGQYSSGSFQENNESWAIFDSLDNAESMCAHGQIPSVASLKHLYATYSGNKIATEWGWPTNTYSYLAANTDGTQYHRVDLKNGSESSFTGKSANALVCSETGLVAQIQVTTNGDASQRLAKAKVGETVTLMVQTINAINGSPAPEVAFTVASKASTNRREQATGFDSGGPLIINGQSFGNNSAATGTFQGVTDAQGKAQLVIEQPTGPGVKTPLTISLDDSRVASAVNYDVIFTVPTSPDSDKAHMWGHMTETVTVGDDTFSRPRLADEFPSQPGVTNTEANETWGRLTHPNASASTDAGGCVVGHLPNTNQLLKLYNAYSDNKVHTELGWPVSYSYWSSVLSAGSTDSWDAVSLTSGKALPNASNQYDYFTCLKNANPTAVRLTPEAVNNAEWFYDLNAAKVKMDDTLQLKITAKDSAGNPVAYTPLVISRGDDESRQYVKESSPLPITINGVSLASTTSLLYASTGDDGSLILNVERSNKKGTETNITAKLLDNPKVSTNVNTIFTVSSSPDSDKAAYWGHMPETLTAADGAVFKRPLLFKELQKTSGFSSGTVNDEKWARFTYTQAQTSSANGCGNSYIPEKSSLDSLYGAYPNGGISAVQGWPTDVNYWSGTADSSSGSSRYYKTVNLTNDTSSGEVPTQARLLTCLSKAKPAVQQIELSSTQYVDILDAAKAQKGSDIALLIKTKDAQGNLIPNVPFYVTRNTSVNRAGTANTTTNSYITVANTGGQVQSLSTTTTKFFGVTDDSGQAMLNIRQDNTSGLKTAVNVTLDDDTSVTKSMAMIFTVATSPDSDKAQYWGHMTETLTAANGTVFKRPVLSDEIPKTTGVSYSLINGEKWADFQYALAQNSSAGGCGAGYVPDKDALDSLYSAWPNGAITSTQGWPSSLSYLSNTVDDTSVTSRYYKVVNLGNDVSSKVSLTQCSLLTCQSEANNNPVASQLVLSSAQYVDTLNAAKAPKGDKITLIVTTKDAQGKPAPNTAFTLTRGTVTNRAGAKNSTSAATTTISYAGKQSTSSQVYLTTDNHGQAQLDISQDNSTGLQTPITATLDSNAAVTQAMPVIFTVITSPDSDKAKYWGHMPETFTASNGTVFSRPLLYDEYPASAVSDLSSYEGNERWPLVTYGQLGPSVCSRDQMPLLSDLQTLYNDHPDGKIKTDLGLPVDEFVWAANQSATSVSASALNYQYASLSRGTVGKTTSTSAEFAPLCLAKPRGAKFTVSFPADKWSTEKQATVVEIDEFVSATVVVTDSSGKPIPGILVRISPGAALNRQGEGGSVAFTSKNVQETLPIQGNSYVSPGEFYNGITGDDGKAVFEINHPSSASKATLTFSLDTVSDVKTQDYIATTSNSPDSPYATNWGSMAETIEVNGVTYKRPVLAAEFGSPPAGKTASSVSILGELWATFTSPSSSKVDVSDACGSSNKNAHPQIADIKAMYSSKLIGRGAAAGWPYAANGSNTGRYLAWNSDTAGYQLVDMAYGAVTTVSANDSVLVTCPAK</sequence>
<evidence type="ECO:0000259" key="1">
    <source>
        <dbReference type="Pfam" id="PF05688"/>
    </source>
</evidence>
<feature type="domain" description="InvasinE Adhesion" evidence="2">
    <location>
        <begin position="874"/>
        <end position="1009"/>
    </location>
</feature>
<feature type="domain" description="InvasinE Adhesion" evidence="2">
    <location>
        <begin position="1705"/>
        <end position="1839"/>
    </location>
</feature>
<feature type="domain" description="Bacterial Immunoglobulin-like 21" evidence="1">
    <location>
        <begin position="1874"/>
        <end position="1978"/>
    </location>
</feature>
<feature type="domain" description="Bacterial Immunoglobulin-like 21" evidence="1">
    <location>
        <begin position="760"/>
        <end position="870"/>
    </location>
</feature>
<dbReference type="PATRIC" id="fig|1002364.3.peg.1643"/>
<comment type="caution">
    <text evidence="3">The sequence shown here is derived from an EMBL/GenBank/DDBJ whole genome shotgun (WGS) entry which is preliminary data.</text>
</comment>
<dbReference type="Pfam" id="PF05689">
    <property type="entry name" value="InvE_AD"/>
    <property type="match status" value="7"/>
</dbReference>
<feature type="domain" description="Bacterial Immunoglobulin-like 21" evidence="1">
    <location>
        <begin position="1597"/>
        <end position="1702"/>
    </location>
</feature>
<accession>G9Y5K1</accession>
<feature type="domain" description="Bacterial Immunoglobulin-like 21" evidence="1">
    <location>
        <begin position="1042"/>
        <end position="1144"/>
    </location>
</feature>
<gene>
    <name evidence="3" type="ORF">HMPREF0454_01810</name>
</gene>
<organism evidence="3 4">
    <name type="scientific">Hafnia alvei ATCC 51873</name>
    <dbReference type="NCBI Taxonomy" id="1002364"/>
    <lineage>
        <taxon>Bacteria</taxon>
        <taxon>Pseudomonadati</taxon>
        <taxon>Pseudomonadota</taxon>
        <taxon>Gammaproteobacteria</taxon>
        <taxon>Enterobacterales</taxon>
        <taxon>Hafniaceae</taxon>
        <taxon>Hafnia</taxon>
    </lineage>
</organism>
<dbReference type="EMBL" id="AGCI01000038">
    <property type="protein sequence ID" value="EHM43569.1"/>
    <property type="molecule type" value="Genomic_DNA"/>
</dbReference>
<protein>
    <recommendedName>
        <fullName evidence="5">RatA-like protein</fullName>
    </recommendedName>
</protein>